<dbReference type="Proteomes" id="UP001330184">
    <property type="component" value="Chromosome"/>
</dbReference>
<dbReference type="SUPFAM" id="SSF55729">
    <property type="entry name" value="Acyl-CoA N-acyltransferases (Nat)"/>
    <property type="match status" value="1"/>
</dbReference>
<dbReference type="InterPro" id="IPR016181">
    <property type="entry name" value="Acyl_CoA_acyltransferase"/>
</dbReference>
<dbReference type="InterPro" id="IPR000182">
    <property type="entry name" value="GNAT_dom"/>
</dbReference>
<dbReference type="AlphaFoldDB" id="A0AA48HEW0"/>
<dbReference type="RefSeq" id="WP_338193515.1">
    <property type="nucleotide sequence ID" value="NZ_AP027268.1"/>
</dbReference>
<evidence type="ECO:0000313" key="2">
    <source>
        <dbReference type="EMBL" id="BDW93147.1"/>
    </source>
</evidence>
<dbReference type="CDD" id="cd04301">
    <property type="entry name" value="NAT_SF"/>
    <property type="match status" value="1"/>
</dbReference>
<gene>
    <name evidence="2" type="ORF">MACH07_19790</name>
</gene>
<name>A0AA48HEW0_9FLAO</name>
<reference evidence="2 3" key="1">
    <citation type="submission" date="2023-01" db="EMBL/GenBank/DDBJ databases">
        <title>Complete genome sequence of Muricauda aquimarina strain IFOP_LL357.</title>
        <authorList>
            <person name="Gajardo G."/>
            <person name="Ueki S."/>
            <person name="Maruyama F."/>
        </authorList>
    </citation>
    <scope>NUCLEOTIDE SEQUENCE [LARGE SCALE GENOMIC DNA]</scope>
    <source>
        <strain evidence="2 3">IFOP_LL357</strain>
    </source>
</reference>
<sequence length="176" mass="20144">MNSAALTIQPTDSYNLGTYLEVAIASYSEHYCHLWQHNDPSPYISKWLTKEVVFEELQDPDTLNYIVYHNTVAVGILKLIINCGIDEIPDTDAIKAEKIYLLKKHSGKGIGKQLLLSIEEMAIKLNKKVVWLDTMQKGNPIHFYKNNGYSIKRESEVVLPNVKPSEKHMWILTKTL</sequence>
<feature type="domain" description="N-acetyltransferase" evidence="1">
    <location>
        <begin position="22"/>
        <end position="176"/>
    </location>
</feature>
<dbReference type="PROSITE" id="PS51186">
    <property type="entry name" value="GNAT"/>
    <property type="match status" value="1"/>
</dbReference>
<accession>A0AA48HEW0</accession>
<organism evidence="2 3">
    <name type="scientific">Flagellimonas marinaquae</name>
    <dbReference type="NCBI Taxonomy" id="254955"/>
    <lineage>
        <taxon>Bacteria</taxon>
        <taxon>Pseudomonadati</taxon>
        <taxon>Bacteroidota</taxon>
        <taxon>Flavobacteriia</taxon>
        <taxon>Flavobacteriales</taxon>
        <taxon>Flavobacteriaceae</taxon>
        <taxon>Flagellimonas</taxon>
    </lineage>
</organism>
<protein>
    <recommendedName>
        <fullName evidence="1">N-acetyltransferase domain-containing protein</fullName>
    </recommendedName>
</protein>
<dbReference type="Pfam" id="PF13508">
    <property type="entry name" value="Acetyltransf_7"/>
    <property type="match status" value="1"/>
</dbReference>
<dbReference type="GO" id="GO:0016747">
    <property type="term" value="F:acyltransferase activity, transferring groups other than amino-acyl groups"/>
    <property type="evidence" value="ECO:0007669"/>
    <property type="project" value="InterPro"/>
</dbReference>
<evidence type="ECO:0000313" key="3">
    <source>
        <dbReference type="Proteomes" id="UP001330184"/>
    </source>
</evidence>
<dbReference type="EMBL" id="AP027268">
    <property type="protein sequence ID" value="BDW93147.1"/>
    <property type="molecule type" value="Genomic_DNA"/>
</dbReference>
<keyword evidence="3" id="KW-1185">Reference proteome</keyword>
<dbReference type="Gene3D" id="3.40.630.30">
    <property type="match status" value="1"/>
</dbReference>
<evidence type="ECO:0000259" key="1">
    <source>
        <dbReference type="PROSITE" id="PS51186"/>
    </source>
</evidence>
<proteinExistence type="predicted"/>